<gene>
    <name evidence="1" type="ORF">SZ25_00268</name>
</gene>
<dbReference type="InterPro" id="IPR036770">
    <property type="entry name" value="Ankyrin_rpt-contain_sf"/>
</dbReference>
<keyword evidence="2" id="KW-1185">Reference proteome</keyword>
<sequence length="164" mass="18676">MYHSGGITSDESQNKHTKFLAELAKFAIDNGADVNVNNEGATPLDMAQDPNLIALLKSRGAKCSHINIEEIVQGGLELALFNPSIIIEQKYKHLDATRSEEAKMPYIVHHIWLTSEDKPREIREQDLKIAFDTKDTFAKAPVSWEHIVWTNDKNLSEKSRRSWY</sequence>
<evidence type="ECO:0000313" key="2">
    <source>
        <dbReference type="Proteomes" id="UP000033358"/>
    </source>
</evidence>
<proteinExistence type="predicted"/>
<evidence type="ECO:0000313" key="1">
    <source>
        <dbReference type="EMBL" id="KKB96652.1"/>
    </source>
</evidence>
<comment type="caution">
    <text evidence="1">The sequence shown here is derived from an EMBL/GenBank/DDBJ whole genome shotgun (WGS) entry which is preliminary data.</text>
</comment>
<dbReference type="EMBL" id="JYHA01000035">
    <property type="protein sequence ID" value="KKB96652.1"/>
    <property type="molecule type" value="Genomic_DNA"/>
</dbReference>
<dbReference type="AlphaFoldDB" id="A0A0F5MRE8"/>
<dbReference type="Proteomes" id="UP000033358">
    <property type="component" value="Unassembled WGS sequence"/>
</dbReference>
<accession>A0A0F5MRE8</accession>
<name>A0A0F5MRE8_9RICK</name>
<organism evidence="1 2">
    <name type="scientific">Candidatus Arcanibacter lacustris</name>
    <dbReference type="NCBI Taxonomy" id="1607817"/>
    <lineage>
        <taxon>Bacteria</taxon>
        <taxon>Pseudomonadati</taxon>
        <taxon>Pseudomonadota</taxon>
        <taxon>Alphaproteobacteria</taxon>
        <taxon>Rickettsiales</taxon>
        <taxon>Candidatus Arcanibacter</taxon>
    </lineage>
</organism>
<protein>
    <recommendedName>
        <fullName evidence="3">Ankyrin repeats (3 copies)</fullName>
    </recommendedName>
</protein>
<dbReference type="Gene3D" id="1.25.40.20">
    <property type="entry name" value="Ankyrin repeat-containing domain"/>
    <property type="match status" value="1"/>
</dbReference>
<evidence type="ECO:0008006" key="3">
    <source>
        <dbReference type="Google" id="ProtNLM"/>
    </source>
</evidence>
<reference evidence="1 2" key="1">
    <citation type="submission" date="2015-02" db="EMBL/GenBank/DDBJ databases">
        <title>Single cell genomics of a rare environmental alphaproteobacterium provides unique insights into Rickettsiaceae evolution.</title>
        <authorList>
            <person name="Martijn J."/>
            <person name="Schulz F."/>
            <person name="Zaremba-Niedzwiedzka K."/>
            <person name="Viklund J."/>
            <person name="Stepanauskas R."/>
            <person name="Andersson S.G.E."/>
            <person name="Horn M."/>
            <person name="Guy L."/>
            <person name="Ettema T.J.G."/>
        </authorList>
    </citation>
    <scope>NUCLEOTIDE SEQUENCE [LARGE SCALE GENOMIC DNA]</scope>
    <source>
        <strain evidence="1 2">SCGC AAA041-L04</strain>
    </source>
</reference>